<dbReference type="Proteomes" id="UP000198855">
    <property type="component" value="Unassembled WGS sequence"/>
</dbReference>
<dbReference type="RefSeq" id="WP_091188184.1">
    <property type="nucleotide sequence ID" value="NZ_FOMT01000004.1"/>
</dbReference>
<proteinExistence type="predicted"/>
<gene>
    <name evidence="1" type="ORF">SAMN05216378_3985</name>
</gene>
<dbReference type="AlphaFoldDB" id="A0A1I2D6V0"/>
<evidence type="ECO:0000313" key="1">
    <source>
        <dbReference type="EMBL" id="SFE76215.1"/>
    </source>
</evidence>
<dbReference type="EMBL" id="FOMT01000004">
    <property type="protein sequence ID" value="SFE76215.1"/>
    <property type="molecule type" value="Genomic_DNA"/>
</dbReference>
<accession>A0A1I2D6V0</accession>
<keyword evidence="2" id="KW-1185">Reference proteome</keyword>
<evidence type="ECO:0008006" key="3">
    <source>
        <dbReference type="Google" id="ProtNLM"/>
    </source>
</evidence>
<name>A0A1I2D6V0_9BACL</name>
<reference evidence="2" key="1">
    <citation type="submission" date="2016-10" db="EMBL/GenBank/DDBJ databases">
        <authorList>
            <person name="Varghese N."/>
            <person name="Submissions S."/>
        </authorList>
    </citation>
    <scope>NUCLEOTIDE SEQUENCE [LARGE SCALE GENOMIC DNA]</scope>
    <source>
        <strain evidence="2">CGMCC 1.10784</strain>
    </source>
</reference>
<organism evidence="1 2">
    <name type="scientific">Paenibacillus catalpae</name>
    <dbReference type="NCBI Taxonomy" id="1045775"/>
    <lineage>
        <taxon>Bacteria</taxon>
        <taxon>Bacillati</taxon>
        <taxon>Bacillota</taxon>
        <taxon>Bacilli</taxon>
        <taxon>Bacillales</taxon>
        <taxon>Paenibacillaceae</taxon>
        <taxon>Paenibacillus</taxon>
    </lineage>
</organism>
<evidence type="ECO:0000313" key="2">
    <source>
        <dbReference type="Proteomes" id="UP000198855"/>
    </source>
</evidence>
<sequence length="75" mass="8103">MTTPSVSHLITPGSTLYSLMTRHKGELMTVSTAAGVVQGILTAFDPAYLTLTTDTNQTKYVLVMNIASFSFEPAY</sequence>
<protein>
    <recommendedName>
        <fullName evidence="3">DUF2642 domain-containing protein</fullName>
    </recommendedName>
</protein>